<keyword evidence="1" id="KW-0040">ANK repeat</keyword>
<dbReference type="Gene3D" id="1.25.40.20">
    <property type="entry name" value="Ankyrin repeat-containing domain"/>
    <property type="match status" value="2"/>
</dbReference>
<sequence>MASPEEIAGKWLLSLCSRKPSAERDQLLTDLETIKFDEFVTLYSQSPVFKTYWVEAVRQCLAKELRVDYPLARALLDKDDTGDLFVGEKDLLQVAIKRATIEPGYLGQDPKKSNPELLEMVKLLMSHGAALNCFDDEGYSPLVCTCVLGYEELFRFLIKSGADISTVQQRRSPDHLAKIRKAAKNGETVEDEPKEQANLLQVTLDALISPQEVVDMTWVGWPPGVDFDVPLWDLDIKTTWGGIIINLLEQGLSCPKDDAGLVMMLHIACRKGALEFVKKLLAYGAAADRAGPRMVDGGQGEGSTFGTAMHAASVGRNIDIALALIEHGQSASCRRRCIFNRGGTNKDLTPIEVAIAADPYGSDENLLEFLETFMAHASDLQESDYQAVLEYCAQSNNLDTAKRLLDKGIRLEEVPTSVSNVDMAKLLVSHDIKLDPTALQERALRRGRLSLLRWCVGEYGAKLPDDPKSWGEMVTWLLSSGNMYLEQTRYLITEYPGPHIDMVLTSRRRLHRENLKAKKTSWLHTAIIKHNLPVIKMLLEAGADVTLPGLLANATTVIRKGGRGSFRRIDNWLEIVGMIEKKISGDEGWALPSYSEMRNRILQTVAVERRAWDEKIESMVKSRQEVPYANLERVDGPVPSSPLGIASSADLYQPLGGSSSFRLLELLPSSNRTDPLVGRLVDSDITFQPDYEALSYVWGDMTPVRYITLGDQDISITPNLHSALIHLRSAKTVRTLWVDALCINQTVHGERNQQVRIMGDIYKSARQVVVWLGDAADDSHLVFQHLNDDSIPDSFHDGSPPPEDKRRAWSALVKRPWFFRTWVIQEIALAKRAVMMCGEEETPWRDVEIGWKPGFSNGAKGLSSSREGECDHPIKGFDPDSHVWSLRTLGVGSDPMDILRYSRVCQTTEIRDKIYGILGLFEPGFIPVDYDLPVEDIFCQFTEAVIKQTKDLSILENVGAKRSYPNLPSWVPDFTDTSTNSLAGKNWYPPYRKDAEKNYNVRCANGTQLSFPRERLGSEYLPGLTFSEYGSLTIRGKMVDTIREIGPELEGGVGHAPGIEGFARVMKEWESLAVKLVPEWKDSDSSLSKAFARTLTATRGSELFGVGVGFTQWYRHCGAAILEPADPSMFLRNHEFYLWWLSLGKDSEEKDPETSSEEKSSEEPEVIGYDLRQFFERFTLASYGLNVPSLRFRPPENLPFLTIFISESPDTRRSQH</sequence>
<feature type="repeat" description="ANK" evidence="1">
    <location>
        <begin position="137"/>
        <end position="169"/>
    </location>
</feature>
<keyword evidence="4" id="KW-1185">Reference proteome</keyword>
<protein>
    <submittedName>
        <fullName evidence="3">Heterokaryon incompatibility het-6</fullName>
    </submittedName>
</protein>
<feature type="repeat" description="ANK" evidence="1">
    <location>
        <begin position="518"/>
        <end position="550"/>
    </location>
</feature>
<gene>
    <name evidence="3" type="ORF">FMUND_6836</name>
</gene>
<accession>A0A8H5YQ86</accession>
<dbReference type="SUPFAM" id="SSF48403">
    <property type="entry name" value="Ankyrin repeat"/>
    <property type="match status" value="1"/>
</dbReference>
<dbReference type="InterPro" id="IPR036770">
    <property type="entry name" value="Ankyrin_rpt-contain_sf"/>
</dbReference>
<dbReference type="PANTHER" id="PTHR24148">
    <property type="entry name" value="ANKYRIN REPEAT DOMAIN-CONTAINING PROTEIN 39 HOMOLOG-RELATED"/>
    <property type="match status" value="1"/>
</dbReference>
<evidence type="ECO:0000313" key="3">
    <source>
        <dbReference type="EMBL" id="KAF5715457.1"/>
    </source>
</evidence>
<dbReference type="Pfam" id="PF06985">
    <property type="entry name" value="HET"/>
    <property type="match status" value="1"/>
</dbReference>
<evidence type="ECO:0000259" key="2">
    <source>
        <dbReference type="Pfam" id="PF06985"/>
    </source>
</evidence>
<dbReference type="InterPro" id="IPR052895">
    <property type="entry name" value="HetReg/Transcr_Mod"/>
</dbReference>
<dbReference type="SMART" id="SM00248">
    <property type="entry name" value="ANK"/>
    <property type="match status" value="7"/>
</dbReference>
<evidence type="ECO:0000256" key="1">
    <source>
        <dbReference type="PROSITE-ProRule" id="PRU00023"/>
    </source>
</evidence>
<feature type="domain" description="Heterokaryon incompatibility" evidence="2">
    <location>
        <begin position="691"/>
        <end position="826"/>
    </location>
</feature>
<dbReference type="EMBL" id="JAAOAN010000226">
    <property type="protein sequence ID" value="KAF5715457.1"/>
    <property type="molecule type" value="Genomic_DNA"/>
</dbReference>
<dbReference type="OrthoDB" id="2157530at2759"/>
<dbReference type="InterPro" id="IPR010730">
    <property type="entry name" value="HET"/>
</dbReference>
<dbReference type="PANTHER" id="PTHR24148:SF82">
    <property type="entry name" value="HETEROKARYON INCOMPATIBILITY DOMAIN-CONTAINING PROTEIN"/>
    <property type="match status" value="1"/>
</dbReference>
<organism evidence="3 4">
    <name type="scientific">Fusarium mundagurra</name>
    <dbReference type="NCBI Taxonomy" id="1567541"/>
    <lineage>
        <taxon>Eukaryota</taxon>
        <taxon>Fungi</taxon>
        <taxon>Dikarya</taxon>
        <taxon>Ascomycota</taxon>
        <taxon>Pezizomycotina</taxon>
        <taxon>Sordariomycetes</taxon>
        <taxon>Hypocreomycetidae</taxon>
        <taxon>Hypocreales</taxon>
        <taxon>Nectriaceae</taxon>
        <taxon>Fusarium</taxon>
        <taxon>Fusarium fujikuroi species complex</taxon>
    </lineage>
</organism>
<dbReference type="AlphaFoldDB" id="A0A8H5YQ86"/>
<dbReference type="Proteomes" id="UP000544331">
    <property type="component" value="Unassembled WGS sequence"/>
</dbReference>
<name>A0A8H5YQ86_9HYPO</name>
<evidence type="ECO:0000313" key="4">
    <source>
        <dbReference type="Proteomes" id="UP000544331"/>
    </source>
</evidence>
<dbReference type="PROSITE" id="PS50297">
    <property type="entry name" value="ANK_REP_REGION"/>
    <property type="match status" value="2"/>
</dbReference>
<proteinExistence type="predicted"/>
<dbReference type="InterPro" id="IPR002110">
    <property type="entry name" value="Ankyrin_rpt"/>
</dbReference>
<comment type="caution">
    <text evidence="3">The sequence shown here is derived from an EMBL/GenBank/DDBJ whole genome shotgun (WGS) entry which is preliminary data.</text>
</comment>
<dbReference type="PROSITE" id="PS50088">
    <property type="entry name" value="ANK_REPEAT"/>
    <property type="match status" value="2"/>
</dbReference>
<reference evidence="3 4" key="1">
    <citation type="submission" date="2020-05" db="EMBL/GenBank/DDBJ databases">
        <title>Identification and distribution of gene clusters putatively required for synthesis of sphingolipid metabolism inhibitors in phylogenetically diverse species of the filamentous fungus Fusarium.</title>
        <authorList>
            <person name="Kim H.-S."/>
            <person name="Busman M."/>
            <person name="Brown D.W."/>
            <person name="Divon H."/>
            <person name="Uhlig S."/>
            <person name="Proctor R.H."/>
        </authorList>
    </citation>
    <scope>NUCLEOTIDE SEQUENCE [LARGE SCALE GENOMIC DNA]</scope>
    <source>
        <strain evidence="3 4">NRRL 66235</strain>
    </source>
</reference>